<keyword evidence="4" id="KW-1185">Reference proteome</keyword>
<dbReference type="EMBL" id="JAVRHY010000001">
    <property type="protein sequence ID" value="MDT0617064.1"/>
    <property type="molecule type" value="Genomic_DNA"/>
</dbReference>
<feature type="signal peptide" evidence="1">
    <location>
        <begin position="1"/>
        <end position="22"/>
    </location>
</feature>
<evidence type="ECO:0000259" key="2">
    <source>
        <dbReference type="Pfam" id="PF13372"/>
    </source>
</evidence>
<proteinExistence type="predicted"/>
<feature type="chain" id="PRO_5045213359" evidence="1">
    <location>
        <begin position="23"/>
        <end position="402"/>
    </location>
</feature>
<dbReference type="InterPro" id="IPR025388">
    <property type="entry name" value="Alginate_export_dom"/>
</dbReference>
<gene>
    <name evidence="3" type="ORF">RM531_01110</name>
</gene>
<name>A0ABU3B3N1_9GAMM</name>
<evidence type="ECO:0000313" key="4">
    <source>
        <dbReference type="Proteomes" id="UP001259982"/>
    </source>
</evidence>
<protein>
    <submittedName>
        <fullName evidence="3">Alginate export family protein</fullName>
    </submittedName>
</protein>
<organism evidence="3 4">
    <name type="scientific">Spectribacter acetivorans</name>
    <dbReference type="NCBI Taxonomy" id="3075603"/>
    <lineage>
        <taxon>Bacteria</taxon>
        <taxon>Pseudomonadati</taxon>
        <taxon>Pseudomonadota</taxon>
        <taxon>Gammaproteobacteria</taxon>
        <taxon>Salinisphaerales</taxon>
        <taxon>Salinisphaeraceae</taxon>
        <taxon>Spectribacter</taxon>
    </lineage>
</organism>
<evidence type="ECO:0000313" key="3">
    <source>
        <dbReference type="EMBL" id="MDT0617064.1"/>
    </source>
</evidence>
<sequence>MTRMRTRHWMILGALVAGPAGAGPLTGAITDGQASLHLNLRFEQAEQQGREDADALTLRPRLGYRTGNWQHLDAFAEFEGVYAIGGDDGYNSGPSFLNATNGNTRFATIADPTGDQMNRAWLRYRGLPATTLKIGRQRLILDNARFVGNVGWRQNEQTFDAVSLVSQPLPDLTLTYAYLWRQNFIFFNDNRMKSHLVNARWQAHPMLALTGFAYLVDFDREANGTRAPGAPDHRVLGMRATGALHRLRYELAYAEQSDYGEAPTTVDADYWQVQLSLPGLPVTPTLGYEVLGGDGTYGFRFPLATNHAFQGWADVFIATPPDGVVDRYMKLSADAGPVRLTAAFHDLRADHGHTDYGREIDVSVAASVTEHLGLLVKFADYRAEGFAADTRRLWLQATFAFE</sequence>
<accession>A0ABU3B3N1</accession>
<dbReference type="Gene3D" id="2.40.160.10">
    <property type="entry name" value="Porin"/>
    <property type="match status" value="1"/>
</dbReference>
<feature type="domain" description="Alginate export" evidence="2">
    <location>
        <begin position="110"/>
        <end position="287"/>
    </location>
</feature>
<reference evidence="3 4" key="1">
    <citation type="submission" date="2023-09" db="EMBL/GenBank/DDBJ databases">
        <authorList>
            <person name="Rey-Velasco X."/>
        </authorList>
    </citation>
    <scope>NUCLEOTIDE SEQUENCE [LARGE SCALE GENOMIC DNA]</scope>
    <source>
        <strain evidence="3 4">P385</strain>
    </source>
</reference>
<dbReference type="Proteomes" id="UP001259982">
    <property type="component" value="Unassembled WGS sequence"/>
</dbReference>
<dbReference type="Pfam" id="PF13372">
    <property type="entry name" value="Alginate_exp"/>
    <property type="match status" value="1"/>
</dbReference>
<keyword evidence="1" id="KW-0732">Signal</keyword>
<comment type="caution">
    <text evidence="3">The sequence shown here is derived from an EMBL/GenBank/DDBJ whole genome shotgun (WGS) entry which is preliminary data.</text>
</comment>
<dbReference type="RefSeq" id="WP_311656643.1">
    <property type="nucleotide sequence ID" value="NZ_JAVRHY010000001.1"/>
</dbReference>
<evidence type="ECO:0000256" key="1">
    <source>
        <dbReference type="SAM" id="SignalP"/>
    </source>
</evidence>
<dbReference type="InterPro" id="IPR023614">
    <property type="entry name" value="Porin_dom_sf"/>
</dbReference>